<evidence type="ECO:0000313" key="2">
    <source>
        <dbReference type="EMBL" id="SDO40432.1"/>
    </source>
</evidence>
<protein>
    <submittedName>
        <fullName evidence="2">Uncharacterized protein</fullName>
    </submittedName>
</protein>
<gene>
    <name evidence="2" type="ORF">SAMN04515671_0833</name>
</gene>
<accession>A0A1H0JA00</accession>
<feature type="region of interest" description="Disordered" evidence="1">
    <location>
        <begin position="1"/>
        <end position="22"/>
    </location>
</feature>
<keyword evidence="3" id="KW-1185">Reference proteome</keyword>
<dbReference type="RefSeq" id="WP_157695169.1">
    <property type="nucleotide sequence ID" value="NZ_LT629710.1"/>
</dbReference>
<dbReference type="STRING" id="1090615.SAMN04515671_0833"/>
<dbReference type="AlphaFoldDB" id="A0A1H0JA00"/>
<dbReference type="Proteomes" id="UP000198741">
    <property type="component" value="Chromosome I"/>
</dbReference>
<evidence type="ECO:0000313" key="3">
    <source>
        <dbReference type="Proteomes" id="UP000198741"/>
    </source>
</evidence>
<reference evidence="2 3" key="1">
    <citation type="submission" date="2016-10" db="EMBL/GenBank/DDBJ databases">
        <authorList>
            <person name="de Groot N.N."/>
        </authorList>
    </citation>
    <scope>NUCLEOTIDE SEQUENCE [LARGE SCALE GENOMIC DNA]</scope>
    <source>
        <strain evidence="3">P4-7,KCTC 19426,CECT 7604</strain>
    </source>
</reference>
<name>A0A1H0JA00_9ACTN</name>
<organism evidence="2 3">
    <name type="scientific">Nakamurella panacisegetis</name>
    <dbReference type="NCBI Taxonomy" id="1090615"/>
    <lineage>
        <taxon>Bacteria</taxon>
        <taxon>Bacillati</taxon>
        <taxon>Actinomycetota</taxon>
        <taxon>Actinomycetes</taxon>
        <taxon>Nakamurellales</taxon>
        <taxon>Nakamurellaceae</taxon>
        <taxon>Nakamurella</taxon>
    </lineage>
</organism>
<evidence type="ECO:0000256" key="1">
    <source>
        <dbReference type="SAM" id="MobiDB-lite"/>
    </source>
</evidence>
<proteinExistence type="predicted"/>
<dbReference type="EMBL" id="LT629710">
    <property type="protein sequence ID" value="SDO40432.1"/>
    <property type="molecule type" value="Genomic_DNA"/>
</dbReference>
<sequence length="61" mass="7043">MTPPSTVHLHHRPDRPGKDPDETLAEYLHRRQFSHRYRTELTTAIRTALAAARPDPDTPPF</sequence>